<keyword evidence="2" id="KW-1185">Reference proteome</keyword>
<evidence type="ECO:0000313" key="1">
    <source>
        <dbReference type="EMBL" id="CAJ2669860.1"/>
    </source>
</evidence>
<sequence length="271" mass="28863">MALTYGHTFSHILIFVSLSIFLVIPSSCLNPRKFLNVTSYSQSDSADQSSSYATFYGPPDGDGSEGGACGYGNAVGQPPFNSMISAGGPAIFKGGKGCGACYQVRCVGNQACSGNPVTIVITDECPGCNYNFDMSGRAFGSMAISGRGDQLRNAGKVQVQYRRVACNYPGVSIAFRVDLGTNPYYFATLIEYEDGDGDLKTVEIKEANSATWESMQESVGAVWKLNKGAPMIAPFSIRLTTIESGKVFVANNVIPVGYKPGQTYRAVGNFN</sequence>
<proteinExistence type="predicted"/>
<dbReference type="EMBL" id="CASHSV030000615">
    <property type="protein sequence ID" value="CAJ2669860.1"/>
    <property type="molecule type" value="Genomic_DNA"/>
</dbReference>
<gene>
    <name evidence="1" type="ORF">MILVUS5_LOCUS33993</name>
</gene>
<evidence type="ECO:0000313" key="2">
    <source>
        <dbReference type="Proteomes" id="UP001177021"/>
    </source>
</evidence>
<protein>
    <submittedName>
        <fullName evidence="1">Uncharacterized protein</fullName>
    </submittedName>
</protein>
<comment type="caution">
    <text evidence="1">The sequence shown here is derived from an EMBL/GenBank/DDBJ whole genome shotgun (WGS) entry which is preliminary data.</text>
</comment>
<name>A0ACB0LMK3_TRIPR</name>
<dbReference type="Proteomes" id="UP001177021">
    <property type="component" value="Unassembled WGS sequence"/>
</dbReference>
<accession>A0ACB0LMK3</accession>
<reference evidence="1" key="1">
    <citation type="submission" date="2023-10" db="EMBL/GenBank/DDBJ databases">
        <authorList>
            <person name="Rodriguez Cubillos JULIANA M."/>
            <person name="De Vega J."/>
        </authorList>
    </citation>
    <scope>NUCLEOTIDE SEQUENCE</scope>
</reference>
<organism evidence="1 2">
    <name type="scientific">Trifolium pratense</name>
    <name type="common">Red clover</name>
    <dbReference type="NCBI Taxonomy" id="57577"/>
    <lineage>
        <taxon>Eukaryota</taxon>
        <taxon>Viridiplantae</taxon>
        <taxon>Streptophyta</taxon>
        <taxon>Embryophyta</taxon>
        <taxon>Tracheophyta</taxon>
        <taxon>Spermatophyta</taxon>
        <taxon>Magnoliopsida</taxon>
        <taxon>eudicotyledons</taxon>
        <taxon>Gunneridae</taxon>
        <taxon>Pentapetalae</taxon>
        <taxon>rosids</taxon>
        <taxon>fabids</taxon>
        <taxon>Fabales</taxon>
        <taxon>Fabaceae</taxon>
        <taxon>Papilionoideae</taxon>
        <taxon>50 kb inversion clade</taxon>
        <taxon>NPAAA clade</taxon>
        <taxon>Hologalegina</taxon>
        <taxon>IRL clade</taxon>
        <taxon>Trifolieae</taxon>
        <taxon>Trifolium</taxon>
    </lineage>
</organism>